<evidence type="ECO:0000259" key="11">
    <source>
        <dbReference type="Pfam" id="PF01113"/>
    </source>
</evidence>
<dbReference type="GO" id="GO:0009089">
    <property type="term" value="P:lysine biosynthetic process via diaminopimelate"/>
    <property type="evidence" value="ECO:0007669"/>
    <property type="project" value="UniProtKB-UniRule"/>
</dbReference>
<dbReference type="AlphaFoldDB" id="G2PYX7"/>
<comment type="function">
    <text evidence="9">Catalyzes the conversion of 4-hydroxy-tetrahydrodipicolinate (HTPA) to tetrahydrodipicolinate.</text>
</comment>
<evidence type="ECO:0000256" key="6">
    <source>
        <dbReference type="ARBA" id="ARBA00023002"/>
    </source>
</evidence>
<feature type="binding site" evidence="9">
    <location>
        <begin position="85"/>
        <end position="87"/>
    </location>
    <ligand>
        <name>NAD(+)</name>
        <dbReference type="ChEBI" id="CHEBI:57540"/>
    </ligand>
</feature>
<reference evidence="13 14" key="1">
    <citation type="submission" date="2011-08" db="EMBL/GenBank/DDBJ databases">
        <title>Complete sequence of Caldicellulosiruptor lactoaceticus 6A.</title>
        <authorList>
            <consortium name="US DOE Joint Genome Institute"/>
            <person name="Lucas S."/>
            <person name="Han J."/>
            <person name="Lapidus A."/>
            <person name="Cheng J.-F."/>
            <person name="Goodwin L."/>
            <person name="Pitluck S."/>
            <person name="Peters L."/>
            <person name="Davenport K."/>
            <person name="Detter J.C."/>
            <person name="Han C."/>
            <person name="Tapia R."/>
            <person name="Land M."/>
            <person name="Hauser L."/>
            <person name="Kyrpides N."/>
            <person name="Ivanova N."/>
            <person name="Ovchinnikova G."/>
            <person name="Pagani I."/>
            <person name="Blumer-Schuette S.E."/>
            <person name="Kelly R.M."/>
            <person name="Woyke T."/>
        </authorList>
    </citation>
    <scope>NUCLEOTIDE SEQUENCE [LARGE SCALE GENOMIC DNA]</scope>
    <source>
        <strain evidence="13 14">6A</strain>
    </source>
</reference>
<feature type="binding site" evidence="9">
    <location>
        <position position="34"/>
    </location>
    <ligand>
        <name>NAD(+)</name>
        <dbReference type="ChEBI" id="CHEBI:57540"/>
    </ligand>
</feature>
<keyword evidence="5 9" id="KW-0220">Diaminopimelate biosynthesis</keyword>
<comment type="subunit">
    <text evidence="9">Homotetramer.</text>
</comment>
<dbReference type="PANTHER" id="PTHR20836:SF7">
    <property type="entry name" value="4-HYDROXY-TETRAHYDRODIPICOLINATE REDUCTASE"/>
    <property type="match status" value="1"/>
</dbReference>
<feature type="active site" description="Proton donor" evidence="9">
    <location>
        <position position="146"/>
    </location>
</feature>
<dbReference type="GO" id="GO:0016726">
    <property type="term" value="F:oxidoreductase activity, acting on CH or CH2 groups, NAD or NADP as acceptor"/>
    <property type="evidence" value="ECO:0007669"/>
    <property type="project" value="UniProtKB-UniRule"/>
</dbReference>
<feature type="binding site" evidence="9">
    <location>
        <begin position="109"/>
        <end position="112"/>
    </location>
    <ligand>
        <name>NAD(+)</name>
        <dbReference type="ChEBI" id="CHEBI:57540"/>
    </ligand>
</feature>
<comment type="similarity">
    <text evidence="1 9">Belongs to the DapB family.</text>
</comment>
<evidence type="ECO:0000256" key="7">
    <source>
        <dbReference type="ARBA" id="ARBA00023027"/>
    </source>
</evidence>
<feature type="domain" description="Dihydrodipicolinate reductase N-terminal" evidence="11">
    <location>
        <begin position="2"/>
        <end position="112"/>
    </location>
</feature>
<dbReference type="EMBL" id="CP003001">
    <property type="protein sequence ID" value="AEM73198.1"/>
    <property type="molecule type" value="Genomic_DNA"/>
</dbReference>
<evidence type="ECO:0000256" key="3">
    <source>
        <dbReference type="ARBA" id="ARBA00022605"/>
    </source>
</evidence>
<evidence type="ECO:0000256" key="10">
    <source>
        <dbReference type="NCBIfam" id="TIGR00036"/>
    </source>
</evidence>
<dbReference type="HAMAP" id="MF_00102">
    <property type="entry name" value="DapB"/>
    <property type="match status" value="1"/>
</dbReference>
<comment type="caution">
    <text evidence="9">Was originally thought to be a dihydrodipicolinate reductase (DHDPR), catalyzing the conversion of dihydrodipicolinate to tetrahydrodipicolinate. However, it was shown in E.coli that the substrate of the enzymatic reaction is not dihydrodipicolinate (DHDP) but in fact (2S,4S)-4-hydroxy-2,3,4,5-tetrahydrodipicolinic acid (HTPA), the product released by the DapA-catalyzed reaction.</text>
</comment>
<dbReference type="Proteomes" id="UP000009257">
    <property type="component" value="Chromosome"/>
</dbReference>
<dbReference type="InterPro" id="IPR036291">
    <property type="entry name" value="NAD(P)-bd_dom_sf"/>
</dbReference>
<dbReference type="GO" id="GO:0005829">
    <property type="term" value="C:cytosol"/>
    <property type="evidence" value="ECO:0007669"/>
    <property type="project" value="TreeGrafter"/>
</dbReference>
<dbReference type="NCBIfam" id="TIGR00036">
    <property type="entry name" value="dapB"/>
    <property type="match status" value="1"/>
</dbReference>
<dbReference type="CDD" id="cd02274">
    <property type="entry name" value="DHDPR_N"/>
    <property type="match status" value="1"/>
</dbReference>
<dbReference type="PROSITE" id="PS01298">
    <property type="entry name" value="DAPB"/>
    <property type="match status" value="1"/>
</dbReference>
<sequence>MISILLNGCNGKMGQVVSKVAKSYDNIKIVAGVDLNTTKNFDYPVYKSPEEVVENFDVIIDFSLPEATMKILEFAKQKQKPVVIATTGFTSDQKSKILEYSKQIPIFWSANMSLGVNLVAELIQKAYKALGPSFDIEIIEKHHNQKIDSPSGTALMLADAINEVANNSYEYIYDRHTRRKKRQQNEIGIASLRGGTIVGEHSVIFAGPDEIIEIKHTALSKEIFANGAIKAAMFMIGKGAGIIYNMKDLINSM</sequence>
<keyword evidence="6 9" id="KW-0560">Oxidoreductase</keyword>
<evidence type="ECO:0000256" key="1">
    <source>
        <dbReference type="ARBA" id="ARBA00006642"/>
    </source>
</evidence>
<evidence type="ECO:0000256" key="8">
    <source>
        <dbReference type="ARBA" id="ARBA00023154"/>
    </source>
</evidence>
<keyword evidence="2 9" id="KW-0963">Cytoplasm</keyword>
<feature type="domain" description="Dihydrodipicolinate reductase C-terminal" evidence="12">
    <location>
        <begin position="115"/>
        <end position="249"/>
    </location>
</feature>
<proteinExistence type="inferred from homology"/>
<dbReference type="GO" id="GO:0019877">
    <property type="term" value="P:diaminopimelate biosynthetic process"/>
    <property type="evidence" value="ECO:0007669"/>
    <property type="project" value="UniProtKB-UniRule"/>
</dbReference>
<feature type="binding site" evidence="9">
    <location>
        <begin position="8"/>
        <end position="13"/>
    </location>
    <ligand>
        <name>NAD(+)</name>
        <dbReference type="ChEBI" id="CHEBI:57540"/>
    </ligand>
</feature>
<evidence type="ECO:0000256" key="4">
    <source>
        <dbReference type="ARBA" id="ARBA00022857"/>
    </source>
</evidence>
<name>G2PYX7_9FIRM</name>
<dbReference type="Gene3D" id="3.30.360.10">
    <property type="entry name" value="Dihydrodipicolinate Reductase, domain 2"/>
    <property type="match status" value="1"/>
</dbReference>
<dbReference type="InterPro" id="IPR000846">
    <property type="entry name" value="DapB_N"/>
</dbReference>
<feature type="binding site" evidence="9">
    <location>
        <begin position="152"/>
        <end position="153"/>
    </location>
    <ligand>
        <name>(S)-2,3,4,5-tetrahydrodipicolinate</name>
        <dbReference type="ChEBI" id="CHEBI:16845"/>
    </ligand>
</feature>
<protein>
    <recommendedName>
        <fullName evidence="9 10">4-hydroxy-tetrahydrodipicolinate reductase</fullName>
        <shortName evidence="9">HTPA reductase</shortName>
        <ecNumber evidence="9 10">1.17.1.8</ecNumber>
    </recommendedName>
</protein>
<comment type="caution">
    <text evidence="9">Lacks conserved residue(s) required for the propagation of feature annotation.</text>
</comment>
<keyword evidence="3 9" id="KW-0028">Amino-acid biosynthesis</keyword>
<evidence type="ECO:0000313" key="13">
    <source>
        <dbReference type="EMBL" id="AEM73198.1"/>
    </source>
</evidence>
<dbReference type="InterPro" id="IPR022663">
    <property type="entry name" value="DapB_C"/>
</dbReference>
<dbReference type="GO" id="GO:0050661">
    <property type="term" value="F:NADP binding"/>
    <property type="evidence" value="ECO:0007669"/>
    <property type="project" value="UniProtKB-UniRule"/>
</dbReference>
<feature type="active site" description="Proton donor/acceptor" evidence="9">
    <location>
        <position position="142"/>
    </location>
</feature>
<dbReference type="SUPFAM" id="SSF55347">
    <property type="entry name" value="Glyceraldehyde-3-phosphate dehydrogenase-like, C-terminal domain"/>
    <property type="match status" value="1"/>
</dbReference>
<evidence type="ECO:0000256" key="5">
    <source>
        <dbReference type="ARBA" id="ARBA00022915"/>
    </source>
</evidence>
<comment type="subcellular location">
    <subcellularLocation>
        <location evidence="9">Cytoplasm</location>
    </subcellularLocation>
</comment>
<dbReference type="UniPathway" id="UPA00034">
    <property type="reaction ID" value="UER00018"/>
</dbReference>
<accession>G2PYX7</accession>
<comment type="catalytic activity">
    <reaction evidence="9">
        <text>(S)-2,3,4,5-tetrahydrodipicolinate + NADP(+) + H2O = (2S,4S)-4-hydroxy-2,3,4,5-tetrahydrodipicolinate + NADPH + H(+)</text>
        <dbReference type="Rhea" id="RHEA:35331"/>
        <dbReference type="ChEBI" id="CHEBI:15377"/>
        <dbReference type="ChEBI" id="CHEBI:15378"/>
        <dbReference type="ChEBI" id="CHEBI:16845"/>
        <dbReference type="ChEBI" id="CHEBI:57783"/>
        <dbReference type="ChEBI" id="CHEBI:58349"/>
        <dbReference type="ChEBI" id="CHEBI:67139"/>
        <dbReference type="EC" id="1.17.1.8"/>
    </reaction>
</comment>
<dbReference type="InterPro" id="IPR022664">
    <property type="entry name" value="DapB_N_CS"/>
</dbReference>
<evidence type="ECO:0000259" key="12">
    <source>
        <dbReference type="Pfam" id="PF05173"/>
    </source>
</evidence>
<dbReference type="HOGENOM" id="CLU_047479_2_2_9"/>
<comment type="pathway">
    <text evidence="9">Amino-acid biosynthesis; L-lysine biosynthesis via DAP pathway; (S)-tetrahydrodipicolinate from L-aspartate: step 4/4.</text>
</comment>
<dbReference type="Gene3D" id="3.40.50.720">
    <property type="entry name" value="NAD(P)-binding Rossmann-like Domain"/>
    <property type="match status" value="1"/>
</dbReference>
<dbReference type="GO" id="GO:0008839">
    <property type="term" value="F:4-hydroxy-tetrahydrodipicolinate reductase"/>
    <property type="evidence" value="ECO:0007669"/>
    <property type="project" value="UniProtKB-UniRule"/>
</dbReference>
<dbReference type="FunFam" id="3.30.360.10:FF:000009">
    <property type="entry name" value="4-hydroxy-tetrahydrodipicolinate reductase"/>
    <property type="match status" value="1"/>
</dbReference>
<keyword evidence="4 9" id="KW-0521">NADP</keyword>
<gene>
    <name evidence="9" type="primary">dapB</name>
    <name evidence="13" type="ORF">Calla_0544</name>
</gene>
<dbReference type="SUPFAM" id="SSF51735">
    <property type="entry name" value="NAD(P)-binding Rossmann-fold domains"/>
    <property type="match status" value="1"/>
</dbReference>
<dbReference type="GO" id="GO:0051287">
    <property type="term" value="F:NAD binding"/>
    <property type="evidence" value="ECO:0007669"/>
    <property type="project" value="UniProtKB-UniRule"/>
</dbReference>
<evidence type="ECO:0000313" key="14">
    <source>
        <dbReference type="Proteomes" id="UP000009257"/>
    </source>
</evidence>
<dbReference type="Pfam" id="PF05173">
    <property type="entry name" value="DapB_C"/>
    <property type="match status" value="1"/>
</dbReference>
<organism evidence="13 14">
    <name type="scientific">Caldicellulosiruptor acetigenus 6A</name>
    <dbReference type="NCBI Taxonomy" id="632516"/>
    <lineage>
        <taxon>Bacteria</taxon>
        <taxon>Bacillati</taxon>
        <taxon>Bacillota</taxon>
        <taxon>Bacillota incertae sedis</taxon>
        <taxon>Caldicellulosiruptorales</taxon>
        <taxon>Caldicellulosiruptoraceae</taxon>
        <taxon>Caldicellulosiruptor</taxon>
    </lineage>
</organism>
<keyword evidence="8 9" id="KW-0457">Lysine biosynthesis</keyword>
<dbReference type="PANTHER" id="PTHR20836">
    <property type="entry name" value="DIHYDRODIPICOLINATE REDUCTASE"/>
    <property type="match status" value="1"/>
</dbReference>
<dbReference type="PIRSF" id="PIRSF000161">
    <property type="entry name" value="DHPR"/>
    <property type="match status" value="1"/>
</dbReference>
<evidence type="ECO:0000256" key="2">
    <source>
        <dbReference type="ARBA" id="ARBA00022490"/>
    </source>
</evidence>
<dbReference type="KEGG" id="clc:Calla_0544"/>
<feature type="binding site" evidence="9">
    <location>
        <position position="143"/>
    </location>
    <ligand>
        <name>(S)-2,3,4,5-tetrahydrodipicolinate</name>
        <dbReference type="ChEBI" id="CHEBI:16845"/>
    </ligand>
</feature>
<dbReference type="EC" id="1.17.1.8" evidence="9 10"/>
<dbReference type="RefSeq" id="WP_014042102.1">
    <property type="nucleotide sequence ID" value="NC_015949.1"/>
</dbReference>
<comment type="catalytic activity">
    <reaction evidence="9">
        <text>(S)-2,3,4,5-tetrahydrodipicolinate + NAD(+) + H2O = (2S,4S)-4-hydroxy-2,3,4,5-tetrahydrodipicolinate + NADH + H(+)</text>
        <dbReference type="Rhea" id="RHEA:35323"/>
        <dbReference type="ChEBI" id="CHEBI:15377"/>
        <dbReference type="ChEBI" id="CHEBI:15378"/>
        <dbReference type="ChEBI" id="CHEBI:16845"/>
        <dbReference type="ChEBI" id="CHEBI:57540"/>
        <dbReference type="ChEBI" id="CHEBI:57945"/>
        <dbReference type="ChEBI" id="CHEBI:67139"/>
        <dbReference type="EC" id="1.17.1.8"/>
    </reaction>
</comment>
<dbReference type="Pfam" id="PF01113">
    <property type="entry name" value="DapB_N"/>
    <property type="match status" value="1"/>
</dbReference>
<keyword evidence="7 9" id="KW-0520">NAD</keyword>
<dbReference type="InterPro" id="IPR023940">
    <property type="entry name" value="DHDPR_bac"/>
</dbReference>
<evidence type="ECO:0000256" key="9">
    <source>
        <dbReference type="HAMAP-Rule" id="MF_00102"/>
    </source>
</evidence>